<gene>
    <name evidence="1" type="ORF">MNB_SUP05-6-950</name>
    <name evidence="2" type="ORF">MNB_SUP05-7-707</name>
</gene>
<dbReference type="GO" id="GO:0000287">
    <property type="term" value="F:magnesium ion binding"/>
    <property type="evidence" value="ECO:0007669"/>
    <property type="project" value="InterPro"/>
</dbReference>
<dbReference type="SUPFAM" id="SSF51649">
    <property type="entry name" value="RuBisCo, C-terminal domain"/>
    <property type="match status" value="1"/>
</dbReference>
<evidence type="ECO:0000313" key="1">
    <source>
        <dbReference type="EMBL" id="SFV81880.1"/>
    </source>
</evidence>
<protein>
    <submittedName>
        <fullName evidence="1">Ribulose bisphosphate carboxylase large chain</fullName>
        <ecNumber evidence="1">4.1.1.39</ecNumber>
    </submittedName>
</protein>
<proteinExistence type="predicted"/>
<dbReference type="GO" id="GO:0016984">
    <property type="term" value="F:ribulose-bisphosphate carboxylase activity"/>
    <property type="evidence" value="ECO:0007669"/>
    <property type="project" value="UniProtKB-EC"/>
</dbReference>
<dbReference type="EMBL" id="FPHW01000083">
    <property type="protein sequence ID" value="SFV83983.1"/>
    <property type="molecule type" value="Genomic_DNA"/>
</dbReference>
<keyword evidence="1" id="KW-0456">Lyase</keyword>
<sequence length="44" mass="5018">MEKEGKDILTTAAKHSPELAIAMETWKEIKFEFDTVDKIDAAHK</sequence>
<reference evidence="1" key="1">
    <citation type="submission" date="2016-10" db="EMBL/GenBank/DDBJ databases">
        <authorList>
            <person name="de Groot N.N."/>
        </authorList>
    </citation>
    <scope>NUCLEOTIDE SEQUENCE</scope>
</reference>
<dbReference type="EC" id="4.1.1.39" evidence="1"/>
<dbReference type="Gene3D" id="3.20.20.110">
    <property type="entry name" value="Ribulose bisphosphate carboxylase, large subunit, C-terminal domain"/>
    <property type="match status" value="1"/>
</dbReference>
<dbReference type="AlphaFoldDB" id="A0A1W1DKE5"/>
<evidence type="ECO:0000313" key="2">
    <source>
        <dbReference type="EMBL" id="SFV83983.1"/>
    </source>
</evidence>
<dbReference type="InterPro" id="IPR036376">
    <property type="entry name" value="RuBisCO_lsu_C_sf"/>
</dbReference>
<organism evidence="1">
    <name type="scientific">hydrothermal vent metagenome</name>
    <dbReference type="NCBI Taxonomy" id="652676"/>
    <lineage>
        <taxon>unclassified sequences</taxon>
        <taxon>metagenomes</taxon>
        <taxon>ecological metagenomes</taxon>
    </lineage>
</organism>
<accession>A0A1W1DKE5</accession>
<name>A0A1W1DKE5_9ZZZZ</name>
<dbReference type="EMBL" id="FPHV01000110">
    <property type="protein sequence ID" value="SFV81880.1"/>
    <property type="molecule type" value="Genomic_DNA"/>
</dbReference>